<comment type="caution">
    <text evidence="2">The sequence shown here is derived from an EMBL/GenBank/DDBJ whole genome shotgun (WGS) entry which is preliminary data.</text>
</comment>
<protein>
    <recommendedName>
        <fullName evidence="4">DUF3139 domain-containing protein</fullName>
    </recommendedName>
</protein>
<feature type="transmembrane region" description="Helical" evidence="1">
    <location>
        <begin position="6"/>
        <end position="28"/>
    </location>
</feature>
<evidence type="ECO:0000313" key="3">
    <source>
        <dbReference type="Proteomes" id="UP000271374"/>
    </source>
</evidence>
<sequence length="124" mass="14722">MRKKVIFPFTLIIIFFLIIFTIYGRAIFQEGNPLPIVKAIIQLETSDSDYIQYSKKPLKYISKSRIDRELMIKKYMEKDKWSYIEQLGGGYIFTKENEQAIVVTKQYSSKYFVWEVPEEASIDK</sequence>
<name>A0A431WA22_9BACI</name>
<evidence type="ECO:0000313" key="2">
    <source>
        <dbReference type="EMBL" id="RTR32364.1"/>
    </source>
</evidence>
<keyword evidence="3" id="KW-1185">Reference proteome</keyword>
<organism evidence="2 3">
    <name type="scientific">Bacillus yapensis</name>
    <dbReference type="NCBI Taxonomy" id="2492960"/>
    <lineage>
        <taxon>Bacteria</taxon>
        <taxon>Bacillati</taxon>
        <taxon>Bacillota</taxon>
        <taxon>Bacilli</taxon>
        <taxon>Bacillales</taxon>
        <taxon>Bacillaceae</taxon>
        <taxon>Bacillus</taxon>
    </lineage>
</organism>
<dbReference type="RefSeq" id="WP_126408435.1">
    <property type="nucleotide sequence ID" value="NZ_RXNT01000006.1"/>
</dbReference>
<dbReference type="Proteomes" id="UP000271374">
    <property type="component" value="Unassembled WGS sequence"/>
</dbReference>
<proteinExistence type="predicted"/>
<reference evidence="2 3" key="1">
    <citation type="submission" date="2018-12" db="EMBL/GenBank/DDBJ databases">
        <title>Bacillus yapensis draft genome sequence.</title>
        <authorList>
            <person name="Yu L."/>
            <person name="Xu X."/>
            <person name="Tang X."/>
        </authorList>
    </citation>
    <scope>NUCLEOTIDE SEQUENCE [LARGE SCALE GENOMIC DNA]</scope>
    <source>
        <strain evidence="2 3">XXST-01</strain>
    </source>
</reference>
<dbReference type="AlphaFoldDB" id="A0A431WA22"/>
<evidence type="ECO:0000256" key="1">
    <source>
        <dbReference type="SAM" id="Phobius"/>
    </source>
</evidence>
<evidence type="ECO:0008006" key="4">
    <source>
        <dbReference type="Google" id="ProtNLM"/>
    </source>
</evidence>
<keyword evidence="1" id="KW-1133">Transmembrane helix</keyword>
<gene>
    <name evidence="2" type="ORF">EKG37_09370</name>
</gene>
<dbReference type="EMBL" id="RXNT01000006">
    <property type="protein sequence ID" value="RTR32364.1"/>
    <property type="molecule type" value="Genomic_DNA"/>
</dbReference>
<keyword evidence="1" id="KW-0812">Transmembrane</keyword>
<keyword evidence="1" id="KW-0472">Membrane</keyword>
<dbReference type="OrthoDB" id="6194834at2"/>
<accession>A0A431WA22</accession>